<name>A0A4R4K324_9GAMM</name>
<dbReference type="Pfam" id="PF02413">
    <property type="entry name" value="Caudo_TAP"/>
    <property type="match status" value="1"/>
</dbReference>
<dbReference type="PANTHER" id="PTHR34413:SF2">
    <property type="entry name" value="PROPHAGE TAIL FIBER ASSEMBLY PROTEIN HOMOLOG TFAE-RELATED"/>
    <property type="match status" value="1"/>
</dbReference>
<gene>
    <name evidence="1" type="ORF">C5467_04315</name>
</gene>
<dbReference type="PANTHER" id="PTHR34413">
    <property type="entry name" value="PROPHAGE TAIL FIBER ASSEMBLY PROTEIN HOMOLOG TFAE-RELATED-RELATED"/>
    <property type="match status" value="1"/>
</dbReference>
<sequence>MVHYCTRIMIMSLINVGPFEQYMPDNENAIQFALYLQDKQGNDWYRSQSQFSIDTLKIMYDATGLIRAITTDVSKLAPLGFSVAEINKNNAPIGFDEKTKEKWIFDGQKILLYVATKEELIQKAEYEKSQLLTKVNNIVTPLQDAVDLDIATEAEKEALLAWKKYRVMLNRVDISSVPDVKWPEQPK</sequence>
<proteinExistence type="predicted"/>
<dbReference type="InterPro" id="IPR051220">
    <property type="entry name" value="TFA_Chaperone"/>
</dbReference>
<protein>
    <submittedName>
        <fullName evidence="1">Tail fiber assembly protein</fullName>
    </submittedName>
</protein>
<dbReference type="EMBL" id="PUJY01000004">
    <property type="protein sequence ID" value="TDB61710.1"/>
    <property type="molecule type" value="Genomic_DNA"/>
</dbReference>
<organism evidence="1 2">
    <name type="scientific">Photorhabdus khanii subsp. guanajuatensis</name>
    <dbReference type="NCBI Taxonomy" id="2100166"/>
    <lineage>
        <taxon>Bacteria</taxon>
        <taxon>Pseudomonadati</taxon>
        <taxon>Pseudomonadota</taxon>
        <taxon>Gammaproteobacteria</taxon>
        <taxon>Enterobacterales</taxon>
        <taxon>Morganellaceae</taxon>
        <taxon>Photorhabdus</taxon>
    </lineage>
</organism>
<comment type="caution">
    <text evidence="1">The sequence shown here is derived from an EMBL/GenBank/DDBJ whole genome shotgun (WGS) entry which is preliminary data.</text>
</comment>
<evidence type="ECO:0000313" key="1">
    <source>
        <dbReference type="EMBL" id="TDB61710.1"/>
    </source>
</evidence>
<evidence type="ECO:0000313" key="2">
    <source>
        <dbReference type="Proteomes" id="UP000295598"/>
    </source>
</evidence>
<dbReference type="AlphaFoldDB" id="A0A4R4K324"/>
<dbReference type="Proteomes" id="UP000295598">
    <property type="component" value="Unassembled WGS sequence"/>
</dbReference>
<accession>A0A4R4K324</accession>
<reference evidence="1 2" key="1">
    <citation type="journal article" date="2019" name="Int. J. Syst. Evol. Microbiol.">
        <title>Photorhabdus khanii subsp. guanajuatensis subsp. nov., isolated from Heterorhabditis atacamensis, and Photorhabdus luminescens subsp. mexicana subsp. nov., isolated from Heterorhabditis mexicana entomopathogenic nematodes.</title>
        <authorList>
            <person name="Machado R.A.R."/>
            <person name="Bruno P."/>
            <person name="Arce C.C.M."/>
            <person name="Liechti N."/>
            <person name="Kohler A."/>
            <person name="Bernal J."/>
            <person name="Bruggmann R."/>
            <person name="Turlings T.C.J."/>
        </authorList>
    </citation>
    <scope>NUCLEOTIDE SEQUENCE [LARGE SCALE GENOMIC DNA]</scope>
    <source>
        <strain evidence="1 2">MEX20-17</strain>
    </source>
</reference>
<dbReference type="InterPro" id="IPR003458">
    <property type="entry name" value="Phage_T4_Gp38_tail_assem"/>
</dbReference>